<organism evidence="1 2">
    <name type="scientific">Papilio xuthus</name>
    <name type="common">Asian swallowtail butterfly</name>
    <dbReference type="NCBI Taxonomy" id="66420"/>
    <lineage>
        <taxon>Eukaryota</taxon>
        <taxon>Metazoa</taxon>
        <taxon>Ecdysozoa</taxon>
        <taxon>Arthropoda</taxon>
        <taxon>Hexapoda</taxon>
        <taxon>Insecta</taxon>
        <taxon>Pterygota</taxon>
        <taxon>Neoptera</taxon>
        <taxon>Endopterygota</taxon>
        <taxon>Lepidoptera</taxon>
        <taxon>Glossata</taxon>
        <taxon>Ditrysia</taxon>
        <taxon>Papilionoidea</taxon>
        <taxon>Papilionidae</taxon>
        <taxon>Papilioninae</taxon>
        <taxon>Papilio</taxon>
    </lineage>
</organism>
<protein>
    <submittedName>
        <fullName evidence="1">Uncharacterized protein</fullName>
    </submittedName>
</protein>
<accession>A0A0N0PAE1</accession>
<keyword evidence="2" id="KW-1185">Reference proteome</keyword>
<name>A0A0N0PAE1_PAPXU</name>
<dbReference type="AlphaFoldDB" id="A0A0N0PAE1"/>
<sequence length="76" mass="8315">MSLEGVLNTEGSNAGGIFVQFNQDCTRVADMLEVVGERVGGWCGRDSSTSLRQAVRARRRQHNDVYSKLDAEIAVS</sequence>
<dbReference type="Proteomes" id="UP000053268">
    <property type="component" value="Unassembled WGS sequence"/>
</dbReference>
<reference evidence="1 2" key="1">
    <citation type="journal article" date="2015" name="Nat. Commun.">
        <title>Outbred genome sequencing and CRISPR/Cas9 gene editing in butterflies.</title>
        <authorList>
            <person name="Li X."/>
            <person name="Fan D."/>
            <person name="Zhang W."/>
            <person name="Liu G."/>
            <person name="Zhang L."/>
            <person name="Zhao L."/>
            <person name="Fang X."/>
            <person name="Chen L."/>
            <person name="Dong Y."/>
            <person name="Chen Y."/>
            <person name="Ding Y."/>
            <person name="Zhao R."/>
            <person name="Feng M."/>
            <person name="Zhu Y."/>
            <person name="Feng Y."/>
            <person name="Jiang X."/>
            <person name="Zhu D."/>
            <person name="Xiang H."/>
            <person name="Feng X."/>
            <person name="Li S."/>
            <person name="Wang J."/>
            <person name="Zhang G."/>
            <person name="Kronforst M.R."/>
            <person name="Wang W."/>
        </authorList>
    </citation>
    <scope>NUCLEOTIDE SEQUENCE [LARGE SCALE GENOMIC DNA]</scope>
    <source>
        <strain evidence="1">Ya'a_city_454_Px</strain>
        <tissue evidence="1">Whole body</tissue>
    </source>
</reference>
<evidence type="ECO:0000313" key="1">
    <source>
        <dbReference type="EMBL" id="KPJ05668.1"/>
    </source>
</evidence>
<dbReference type="EMBL" id="KQ458599">
    <property type="protein sequence ID" value="KPJ05668.1"/>
    <property type="molecule type" value="Genomic_DNA"/>
</dbReference>
<proteinExistence type="predicted"/>
<evidence type="ECO:0000313" key="2">
    <source>
        <dbReference type="Proteomes" id="UP000053268"/>
    </source>
</evidence>
<gene>
    <name evidence="1" type="ORF">RR46_00267</name>
</gene>